<protein>
    <submittedName>
        <fullName evidence="6">SDR family oxidoreductase</fullName>
    </submittedName>
</protein>
<dbReference type="SMART" id="SM00822">
    <property type="entry name" value="PKS_KR"/>
    <property type="match status" value="1"/>
</dbReference>
<proteinExistence type="inferred from homology"/>
<keyword evidence="2" id="KW-0521">NADP</keyword>
<evidence type="ECO:0000256" key="4">
    <source>
        <dbReference type="RuleBase" id="RU000363"/>
    </source>
</evidence>
<dbReference type="PROSITE" id="PS00061">
    <property type="entry name" value="ADH_SHORT"/>
    <property type="match status" value="1"/>
</dbReference>
<comment type="similarity">
    <text evidence="1 4">Belongs to the short-chain dehydrogenases/reductases (SDR) family.</text>
</comment>
<sequence length="244" mass="26104">MSIENKVVVITGASSGIGRATAIMLAKQGAKLVLGARREAPLKELVNEISAYSSDVTYVLTDVRNRKDMQCLVNLACSRFGRLDVLIANAGIGPISPIDELRVEDWEAMIDINLKGYLYGIAAALPIFRKQETGHFVSIISTSGLRVVAGQAVYAGTKNAVRTINEALRIEAGANLRVTGVSPGFVKTQFTDSMTDPVMKEKVKAAMDIMGISPDAIARAIIFAIDQPDDVDVGDIVVRPTAQA</sequence>
<dbReference type="PRINTS" id="PR00080">
    <property type="entry name" value="SDRFAMILY"/>
</dbReference>
<dbReference type="PANTHER" id="PTHR43391">
    <property type="entry name" value="RETINOL DEHYDROGENASE-RELATED"/>
    <property type="match status" value="1"/>
</dbReference>
<evidence type="ECO:0000313" key="7">
    <source>
        <dbReference type="Proteomes" id="UP000644167"/>
    </source>
</evidence>
<feature type="domain" description="Ketoreductase" evidence="5">
    <location>
        <begin position="6"/>
        <end position="189"/>
    </location>
</feature>
<keyword evidence="3" id="KW-0560">Oxidoreductase</keyword>
<accession>A0ABX7IRH1</accession>
<keyword evidence="7" id="KW-1185">Reference proteome</keyword>
<dbReference type="InterPro" id="IPR020904">
    <property type="entry name" value="Sc_DH/Rdtase_CS"/>
</dbReference>
<dbReference type="PRINTS" id="PR00081">
    <property type="entry name" value="GDHRDH"/>
</dbReference>
<dbReference type="SUPFAM" id="SSF51735">
    <property type="entry name" value="NAD(P)-binding Rossmann-fold domains"/>
    <property type="match status" value="1"/>
</dbReference>
<dbReference type="CDD" id="cd05233">
    <property type="entry name" value="SDR_c"/>
    <property type="match status" value="1"/>
</dbReference>
<reference evidence="6 7" key="1">
    <citation type="submission" date="2021-02" db="EMBL/GenBank/DDBJ databases">
        <title>The genome of Marinomonas foliarum JZW.</title>
        <authorList>
            <person name="Sun M."/>
        </authorList>
    </citation>
    <scope>NUCLEOTIDE SEQUENCE [LARGE SCALE GENOMIC DNA]</scope>
    <source>
        <strain evidence="6 7">JZW</strain>
    </source>
</reference>
<evidence type="ECO:0000256" key="1">
    <source>
        <dbReference type="ARBA" id="ARBA00006484"/>
    </source>
</evidence>
<dbReference type="EMBL" id="CP070273">
    <property type="protein sequence ID" value="QRV24303.1"/>
    <property type="molecule type" value="Genomic_DNA"/>
</dbReference>
<dbReference type="RefSeq" id="WP_205114962.1">
    <property type="nucleotide sequence ID" value="NZ_CP070273.1"/>
</dbReference>
<evidence type="ECO:0000259" key="5">
    <source>
        <dbReference type="SMART" id="SM00822"/>
    </source>
</evidence>
<dbReference type="Gene3D" id="3.40.50.720">
    <property type="entry name" value="NAD(P)-binding Rossmann-like Domain"/>
    <property type="match status" value="1"/>
</dbReference>
<dbReference type="Proteomes" id="UP000644167">
    <property type="component" value="Chromosome"/>
</dbReference>
<evidence type="ECO:0000256" key="2">
    <source>
        <dbReference type="ARBA" id="ARBA00022857"/>
    </source>
</evidence>
<dbReference type="PANTHER" id="PTHR43391:SF14">
    <property type="entry name" value="DEHYDROGENASE_REDUCTASE SDR FAMILY PROTEIN 7-LIKE"/>
    <property type="match status" value="1"/>
</dbReference>
<evidence type="ECO:0000313" key="6">
    <source>
        <dbReference type="EMBL" id="QRV24303.1"/>
    </source>
</evidence>
<dbReference type="InterPro" id="IPR057326">
    <property type="entry name" value="KR_dom"/>
</dbReference>
<name>A0ABX7IRH1_9GAMM</name>
<dbReference type="Pfam" id="PF00106">
    <property type="entry name" value="adh_short"/>
    <property type="match status" value="1"/>
</dbReference>
<evidence type="ECO:0000256" key="3">
    <source>
        <dbReference type="ARBA" id="ARBA00023002"/>
    </source>
</evidence>
<dbReference type="InterPro" id="IPR002347">
    <property type="entry name" value="SDR_fam"/>
</dbReference>
<gene>
    <name evidence="6" type="ORF">JSY38_01825</name>
</gene>
<dbReference type="InterPro" id="IPR036291">
    <property type="entry name" value="NAD(P)-bd_dom_sf"/>
</dbReference>
<organism evidence="6 7">
    <name type="scientific">Marinomonas foliarum</name>
    <dbReference type="NCBI Taxonomy" id="491950"/>
    <lineage>
        <taxon>Bacteria</taxon>
        <taxon>Pseudomonadati</taxon>
        <taxon>Pseudomonadota</taxon>
        <taxon>Gammaproteobacteria</taxon>
        <taxon>Oceanospirillales</taxon>
        <taxon>Oceanospirillaceae</taxon>
        <taxon>Marinomonas</taxon>
    </lineage>
</organism>